<proteinExistence type="predicted"/>
<protein>
    <recommendedName>
        <fullName evidence="3">Crinkler (CRN) family protein</fullName>
    </recommendedName>
</protein>
<evidence type="ECO:0008006" key="3">
    <source>
        <dbReference type="Google" id="ProtNLM"/>
    </source>
</evidence>
<accession>A0A8K1C701</accession>
<gene>
    <name evidence="1" type="ORF">Poli38472_014377</name>
</gene>
<dbReference type="AlphaFoldDB" id="A0A8K1C701"/>
<evidence type="ECO:0000313" key="1">
    <source>
        <dbReference type="EMBL" id="TMW57774.1"/>
    </source>
</evidence>
<dbReference type="EMBL" id="SPLM01000114">
    <property type="protein sequence ID" value="TMW57774.1"/>
    <property type="molecule type" value="Genomic_DNA"/>
</dbReference>
<sequence length="612" mass="68711">MIPVMDHLAGMGKTTFCQHYLHKCRALPPTKDDYQKPFEKALRSSRTVQVFVNEGSFVNKPSLSGAMNEAVAYAIKKKLINADDLSILAAPYPASSSICMQDLVDRVGPLFIVLEDIHIGFSKDPVVAQTAFEDLCRQVLVPWTQVVGLFFVVAGKTSFFESFRGEFAEEPWLRTRGYSIDRVKLSLLRPDDISTILTNTLVGDSTKNTLATRWELKSSDDLELAVTRLFEWTLGHPRDLRVALQQHKTFPDFLDHGNEYSSNVADWSELYQKVWSWRSVLVQWIPYLDISDCDDTIVLSNVKVKDEKVSGVDVIAQCHLKWEGTLEKARIVAHRAVKDAIVSVTLGMKAYISWEDARISHLSPSDATTACEWMCLKRLQDLFSIETGWEVPSSSFCEAVRVIGQYIRGVGDDSEDTQSHLGFPEAVEYFPQITKSKKRWRPSVRAESAHPAVWPILLAEMVSILGESAHQSVCFKARPRSLSPSALLMTRRTNSEAARLVTVGLVVKAIATQSDLDMECKQFDVMFDRRIHESTHVGPMTNALIVCATSLGEALKAKEVYRVVEPPISCKYVNHVIVLDLSSPERRAAFFDIEYQPKCIESAEAIVSISQQ</sequence>
<reference evidence="1" key="1">
    <citation type="submission" date="2019-03" db="EMBL/GenBank/DDBJ databases">
        <title>Long read genome sequence of the mycoparasitic Pythium oligandrum ATCC 38472 isolated from sugarbeet rhizosphere.</title>
        <authorList>
            <person name="Gaulin E."/>
        </authorList>
    </citation>
    <scope>NUCLEOTIDE SEQUENCE</scope>
    <source>
        <strain evidence="1">ATCC 38472_TT</strain>
    </source>
</reference>
<dbReference type="OrthoDB" id="129807at2759"/>
<dbReference type="Proteomes" id="UP000794436">
    <property type="component" value="Unassembled WGS sequence"/>
</dbReference>
<organism evidence="1 2">
    <name type="scientific">Pythium oligandrum</name>
    <name type="common">Mycoparasitic fungus</name>
    <dbReference type="NCBI Taxonomy" id="41045"/>
    <lineage>
        <taxon>Eukaryota</taxon>
        <taxon>Sar</taxon>
        <taxon>Stramenopiles</taxon>
        <taxon>Oomycota</taxon>
        <taxon>Peronosporomycetes</taxon>
        <taxon>Pythiales</taxon>
        <taxon>Pythiaceae</taxon>
        <taxon>Pythium</taxon>
    </lineage>
</organism>
<evidence type="ECO:0000313" key="2">
    <source>
        <dbReference type="Proteomes" id="UP000794436"/>
    </source>
</evidence>
<name>A0A8K1C701_PYTOL</name>
<comment type="caution">
    <text evidence="1">The sequence shown here is derived from an EMBL/GenBank/DDBJ whole genome shotgun (WGS) entry which is preliminary data.</text>
</comment>
<keyword evidence="2" id="KW-1185">Reference proteome</keyword>